<dbReference type="EMBL" id="PDWW01000038">
    <property type="protein sequence ID" value="KAF1721414.1"/>
    <property type="molecule type" value="Genomic_DNA"/>
</dbReference>
<dbReference type="InterPro" id="IPR052906">
    <property type="entry name" value="Type_IV_Methyl-Rstrct_Enzyme"/>
</dbReference>
<dbReference type="Gene3D" id="3.30.65.10">
    <property type="entry name" value="Bacterial Topoisomerase I, domain 1"/>
    <property type="match status" value="1"/>
</dbReference>
<dbReference type="Gene3D" id="3.40.1350.10">
    <property type="match status" value="1"/>
</dbReference>
<sequence>MGRGRRGFIDNLAALPWPVGLCAGGVGYLAIAHGIPLLFAHNSAMGGAFRDFNPFLPLAWVFLGLCVIAASMSFFRARHTRRLLDTRTGLDSMAALGWRDFERLVGEAFRRRGYAVEETGLGGADGGIDLVLRREGRRILVQCKQWRRERVPVSVVREIYGLLAHHRADEVRIAALGGFTPDAARFAAGKPIALIDGPTLLAMVRAVQWMGSVAEGMQAKVEPVLGTEGLQDSSVPPCPHCNTPMVRRNNRRTGEGFWGCPAFPVCRGTR</sequence>
<name>A0ABQ6ZCM5_9GAMM</name>
<gene>
    <name evidence="3" type="ORF">CSC78_18050</name>
</gene>
<dbReference type="InterPro" id="IPR011856">
    <property type="entry name" value="tRNA_endonuc-like_dom_sf"/>
</dbReference>
<feature type="transmembrane region" description="Helical" evidence="1">
    <location>
        <begin position="55"/>
        <end position="75"/>
    </location>
</feature>
<proteinExistence type="predicted"/>
<evidence type="ECO:0000256" key="1">
    <source>
        <dbReference type="SAM" id="Phobius"/>
    </source>
</evidence>
<dbReference type="Pfam" id="PF04471">
    <property type="entry name" value="Mrr_cat"/>
    <property type="match status" value="1"/>
</dbReference>
<keyword evidence="3" id="KW-0255">Endonuclease</keyword>
<dbReference type="PANTHER" id="PTHR30015:SF7">
    <property type="entry name" value="TYPE IV METHYL-DIRECTED RESTRICTION ENZYME ECOKMRR"/>
    <property type="match status" value="1"/>
</dbReference>
<protein>
    <submittedName>
        <fullName evidence="3">Restriction endonuclease</fullName>
    </submittedName>
</protein>
<keyword evidence="3" id="KW-0378">Hydrolase</keyword>
<dbReference type="InterPro" id="IPR007560">
    <property type="entry name" value="Restrct_endonuc_IV_Mrr"/>
</dbReference>
<dbReference type="SUPFAM" id="SSF52980">
    <property type="entry name" value="Restriction endonuclease-like"/>
    <property type="match status" value="1"/>
</dbReference>
<keyword evidence="1" id="KW-0472">Membrane</keyword>
<accession>A0ABQ6ZCM5</accession>
<dbReference type="Proteomes" id="UP000781710">
    <property type="component" value="Unassembled WGS sequence"/>
</dbReference>
<comment type="caution">
    <text evidence="3">The sequence shown here is derived from an EMBL/GenBank/DDBJ whole genome shotgun (WGS) entry which is preliminary data.</text>
</comment>
<feature type="domain" description="Restriction endonuclease type IV Mrr" evidence="2">
    <location>
        <begin position="95"/>
        <end position="203"/>
    </location>
</feature>
<evidence type="ECO:0000259" key="2">
    <source>
        <dbReference type="Pfam" id="PF04471"/>
    </source>
</evidence>
<feature type="transmembrane region" description="Helical" evidence="1">
    <location>
        <begin position="12"/>
        <end position="35"/>
    </location>
</feature>
<keyword evidence="3" id="KW-0540">Nuclease</keyword>
<dbReference type="PANTHER" id="PTHR30015">
    <property type="entry name" value="MRR RESTRICTION SYSTEM PROTEIN"/>
    <property type="match status" value="1"/>
</dbReference>
<keyword evidence="1" id="KW-1133">Transmembrane helix</keyword>
<evidence type="ECO:0000313" key="4">
    <source>
        <dbReference type="Proteomes" id="UP000781710"/>
    </source>
</evidence>
<reference evidence="3 4" key="1">
    <citation type="submission" date="2017-10" db="EMBL/GenBank/DDBJ databases">
        <title>Whole genome sequencing of members of genus Pseudoxanthomonas.</title>
        <authorList>
            <person name="Kumar S."/>
            <person name="Bansal K."/>
            <person name="Kaur A."/>
            <person name="Patil P."/>
            <person name="Sharma S."/>
            <person name="Patil P.B."/>
        </authorList>
    </citation>
    <scope>NUCLEOTIDE SEQUENCE [LARGE SCALE GENOMIC DNA]</scope>
    <source>
        <strain evidence="3 4">DSM 17109</strain>
    </source>
</reference>
<organism evidence="3 4">
    <name type="scientific">Pseudoxanthomonas japonensis</name>
    <dbReference type="NCBI Taxonomy" id="69284"/>
    <lineage>
        <taxon>Bacteria</taxon>
        <taxon>Pseudomonadati</taxon>
        <taxon>Pseudomonadota</taxon>
        <taxon>Gammaproteobacteria</taxon>
        <taxon>Lysobacterales</taxon>
        <taxon>Lysobacteraceae</taxon>
        <taxon>Pseudoxanthomonas</taxon>
    </lineage>
</organism>
<keyword evidence="1" id="KW-0812">Transmembrane</keyword>
<evidence type="ECO:0000313" key="3">
    <source>
        <dbReference type="EMBL" id="KAF1721414.1"/>
    </source>
</evidence>
<dbReference type="RefSeq" id="WP_162339269.1">
    <property type="nucleotide sequence ID" value="NZ_JBHSRQ010000012.1"/>
</dbReference>
<keyword evidence="4" id="KW-1185">Reference proteome</keyword>
<dbReference type="InterPro" id="IPR011335">
    <property type="entry name" value="Restrct_endonuc-II-like"/>
</dbReference>
<dbReference type="GO" id="GO:0004519">
    <property type="term" value="F:endonuclease activity"/>
    <property type="evidence" value="ECO:0007669"/>
    <property type="project" value="UniProtKB-KW"/>
</dbReference>